<dbReference type="EMBL" id="CP039370">
    <property type="protein sequence ID" value="QPJ58421.1"/>
    <property type="molecule type" value="Genomic_DNA"/>
</dbReference>
<sequence length="74" mass="9286">MLLLHLFFYKKINVINFNHKTRMLYCKNEENLIFFYCKVLNINFFVNSVHETVFEKKQTFFRIRRILNFNKFLI</sequence>
<dbReference type="KEGG" id="psup:E5P55_00270"/>
<organism evidence="1 2">
    <name type="scientific">Candidatus Pinguicoccus supinus</name>
    <dbReference type="NCBI Taxonomy" id="2529394"/>
    <lineage>
        <taxon>Bacteria</taxon>
        <taxon>Pseudomonadati</taxon>
        <taxon>Verrucomicrobiota</taxon>
        <taxon>Candidatus Pinguicoccus</taxon>
    </lineage>
</organism>
<accession>A0A7T0BRQ5</accession>
<dbReference type="Proteomes" id="UP000594451">
    <property type="component" value="Chromosome"/>
</dbReference>
<dbReference type="AlphaFoldDB" id="A0A7T0BRQ5"/>
<evidence type="ECO:0000313" key="2">
    <source>
        <dbReference type="Proteomes" id="UP000594451"/>
    </source>
</evidence>
<reference evidence="1 2" key="1">
    <citation type="journal article" date="2020" name="Sci. Rep.">
        <title>Morphology, ultrastructure, genomics, and phylogeny of Euplotes vanleeuwenhoeki sp. nov. and its ultra-reduced endosymbiont Candidatus Pinguicoccus supinus sp. nov.</title>
        <authorList>
            <person name="Serra V."/>
            <person name="Gammuto L."/>
            <person name="Nitla V."/>
            <person name="Castelli M."/>
            <person name="Lanzoni O."/>
            <person name="Sassera D."/>
            <person name="Bandi C."/>
            <person name="Sandeep B.V."/>
            <person name="Verni F."/>
            <person name="Modeo L."/>
            <person name="Petroni G."/>
        </authorList>
    </citation>
    <scope>NUCLEOTIDE SEQUENCE [LARGE SCALE GENOMIC DNA]</scope>
    <source>
        <strain evidence="1 2">KKR18_Esm</strain>
    </source>
</reference>
<name>A0A7T0BRQ5_9BACT</name>
<gene>
    <name evidence="1" type="ORF">E5P55_00270</name>
</gene>
<keyword evidence="2" id="KW-1185">Reference proteome</keyword>
<proteinExistence type="predicted"/>
<protein>
    <submittedName>
        <fullName evidence="1">Uncharacterized protein</fullName>
    </submittedName>
</protein>
<evidence type="ECO:0000313" key="1">
    <source>
        <dbReference type="EMBL" id="QPJ58421.1"/>
    </source>
</evidence>